<dbReference type="InterPro" id="IPR003439">
    <property type="entry name" value="ABC_transporter-like_ATP-bd"/>
</dbReference>
<dbReference type="InterPro" id="IPR017871">
    <property type="entry name" value="ABC_transporter-like_CS"/>
</dbReference>
<evidence type="ECO:0000313" key="9">
    <source>
        <dbReference type="EMBL" id="RXJ74394.1"/>
    </source>
</evidence>
<evidence type="ECO:0000256" key="3">
    <source>
        <dbReference type="ARBA" id="ARBA00022519"/>
    </source>
</evidence>
<keyword evidence="6" id="KW-1278">Translocase</keyword>
<keyword evidence="7" id="KW-0472">Membrane</keyword>
<accession>A0A4Q0YVY0</accession>
<evidence type="ECO:0000256" key="6">
    <source>
        <dbReference type="ARBA" id="ARBA00022967"/>
    </source>
</evidence>
<evidence type="ECO:0000256" key="2">
    <source>
        <dbReference type="ARBA" id="ARBA00022475"/>
    </source>
</evidence>
<keyword evidence="1" id="KW-0813">Transport</keyword>
<dbReference type="AlphaFoldDB" id="A0A4Q0YVY0"/>
<dbReference type="SMART" id="SM00382">
    <property type="entry name" value="AAA"/>
    <property type="match status" value="1"/>
</dbReference>
<evidence type="ECO:0000256" key="5">
    <source>
        <dbReference type="ARBA" id="ARBA00022840"/>
    </source>
</evidence>
<sequence length="250" mass="27810">MIQISDLSLPPRLLPVNLTVNKGELIHILGPNGSGKSTLLELVSGLEYANGRVYMDGVDVSTLDNQTLATVRGYLSQQGKPQFSVGVYQYLYLCLNAMTQTDDPTKVDRVVKALCERLEINDKLSRGIDQLSGGEWQRVRLAGVFLQVWPELNPNGKVLLLDEPASALDIAQQDTLYEIIKELSGLGIAILMANHDLNRSINESDRVILMKSGHITHQGTPKEVMTPDIIEQVFSTRLQRHDIYGRTFLL</sequence>
<dbReference type="Gene3D" id="3.40.50.300">
    <property type="entry name" value="P-loop containing nucleotide triphosphate hydrolases"/>
    <property type="match status" value="1"/>
</dbReference>
<gene>
    <name evidence="9" type="ORF">CS022_04785</name>
</gene>
<evidence type="ECO:0000259" key="8">
    <source>
        <dbReference type="PROSITE" id="PS50893"/>
    </source>
</evidence>
<dbReference type="GO" id="GO:0016887">
    <property type="term" value="F:ATP hydrolysis activity"/>
    <property type="evidence" value="ECO:0007669"/>
    <property type="project" value="InterPro"/>
</dbReference>
<dbReference type="SUPFAM" id="SSF52540">
    <property type="entry name" value="P-loop containing nucleoside triphosphate hydrolases"/>
    <property type="match status" value="1"/>
</dbReference>
<reference evidence="9 10" key="1">
    <citation type="submission" date="2017-10" db="EMBL/GenBank/DDBJ databases">
        <title>Nyctiphanis sp. nov., isolated from the stomach of the euphausiid Nyctiphanes simplex (Hansen, 1911) in the Gulf of California.</title>
        <authorList>
            <person name="Gomez-Gil B."/>
            <person name="Aguilar-Mendez M."/>
            <person name="Lopez-Cortes A."/>
            <person name="Gomez-Gutierrez J."/>
            <person name="Roque A."/>
            <person name="Lang E."/>
            <person name="Gonzalez-Castillo A."/>
        </authorList>
    </citation>
    <scope>NUCLEOTIDE SEQUENCE [LARGE SCALE GENOMIC DNA]</scope>
    <source>
        <strain evidence="9 10">CAIM 600</strain>
    </source>
</reference>
<proteinExistence type="predicted"/>
<dbReference type="InterPro" id="IPR027417">
    <property type="entry name" value="P-loop_NTPase"/>
</dbReference>
<keyword evidence="4" id="KW-0547">Nucleotide-binding</keyword>
<dbReference type="Proteomes" id="UP000290287">
    <property type="component" value="Unassembled WGS sequence"/>
</dbReference>
<dbReference type="PANTHER" id="PTHR42734">
    <property type="entry name" value="METAL TRANSPORT SYSTEM ATP-BINDING PROTEIN TM_0124-RELATED"/>
    <property type="match status" value="1"/>
</dbReference>
<evidence type="ECO:0000256" key="4">
    <source>
        <dbReference type="ARBA" id="ARBA00022741"/>
    </source>
</evidence>
<dbReference type="InterPro" id="IPR050153">
    <property type="entry name" value="Metal_Ion_Import_ABC"/>
</dbReference>
<evidence type="ECO:0000256" key="7">
    <source>
        <dbReference type="ARBA" id="ARBA00023136"/>
    </source>
</evidence>
<organism evidence="9 10">
    <name type="scientific">Veronia nyctiphanis</name>
    <dbReference type="NCBI Taxonomy" id="1278244"/>
    <lineage>
        <taxon>Bacteria</taxon>
        <taxon>Pseudomonadati</taxon>
        <taxon>Pseudomonadota</taxon>
        <taxon>Gammaproteobacteria</taxon>
        <taxon>Vibrionales</taxon>
        <taxon>Vibrionaceae</taxon>
        <taxon>Veronia</taxon>
    </lineage>
</organism>
<dbReference type="PROSITE" id="PS00211">
    <property type="entry name" value="ABC_TRANSPORTER_1"/>
    <property type="match status" value="1"/>
</dbReference>
<dbReference type="PROSITE" id="PS50893">
    <property type="entry name" value="ABC_TRANSPORTER_2"/>
    <property type="match status" value="1"/>
</dbReference>
<feature type="domain" description="ABC transporter" evidence="8">
    <location>
        <begin position="2"/>
        <end position="237"/>
    </location>
</feature>
<dbReference type="Pfam" id="PF00005">
    <property type="entry name" value="ABC_tran"/>
    <property type="match status" value="1"/>
</dbReference>
<keyword evidence="10" id="KW-1185">Reference proteome</keyword>
<dbReference type="InterPro" id="IPR003593">
    <property type="entry name" value="AAA+_ATPase"/>
</dbReference>
<dbReference type="GO" id="GO:0005524">
    <property type="term" value="F:ATP binding"/>
    <property type="evidence" value="ECO:0007669"/>
    <property type="project" value="UniProtKB-KW"/>
</dbReference>
<dbReference type="PANTHER" id="PTHR42734:SF18">
    <property type="entry name" value="VITAMIN B12 IMPORT ATP-BINDING PROTEIN BTUD"/>
    <property type="match status" value="1"/>
</dbReference>
<dbReference type="NCBIfam" id="NF002981">
    <property type="entry name" value="PRK03695.1"/>
    <property type="match status" value="1"/>
</dbReference>
<dbReference type="EMBL" id="PEIB01000003">
    <property type="protein sequence ID" value="RXJ74394.1"/>
    <property type="molecule type" value="Genomic_DNA"/>
</dbReference>
<comment type="caution">
    <text evidence="9">The sequence shown here is derived from an EMBL/GenBank/DDBJ whole genome shotgun (WGS) entry which is preliminary data.</text>
</comment>
<dbReference type="CDD" id="cd03214">
    <property type="entry name" value="ABC_Iron-Siderophores_B12_Hemin"/>
    <property type="match status" value="1"/>
</dbReference>
<protein>
    <submittedName>
        <fullName evidence="9">Vitamin B12 ABC transporter ATP-binding protein BtuD</fullName>
    </submittedName>
</protein>
<dbReference type="OrthoDB" id="5292475at2"/>
<dbReference type="FunFam" id="3.40.50.300:FF:000462">
    <property type="entry name" value="Vitamin B12 import ATP-binding protein BtuD"/>
    <property type="match status" value="1"/>
</dbReference>
<keyword evidence="3" id="KW-0997">Cell inner membrane</keyword>
<name>A0A4Q0YVY0_9GAMM</name>
<evidence type="ECO:0000313" key="10">
    <source>
        <dbReference type="Proteomes" id="UP000290287"/>
    </source>
</evidence>
<evidence type="ECO:0000256" key="1">
    <source>
        <dbReference type="ARBA" id="ARBA00022448"/>
    </source>
</evidence>
<keyword evidence="5 9" id="KW-0067">ATP-binding</keyword>
<keyword evidence="2" id="KW-1003">Cell membrane</keyword>